<dbReference type="Proteomes" id="UP000189703">
    <property type="component" value="Unplaced"/>
</dbReference>
<dbReference type="InterPro" id="IPR019458">
    <property type="entry name" value="Est1-like_N"/>
</dbReference>
<reference evidence="5 6" key="1">
    <citation type="submission" date="2025-04" db="UniProtKB">
        <authorList>
            <consortium name="RefSeq"/>
        </authorList>
    </citation>
    <scope>IDENTIFICATION</scope>
</reference>
<dbReference type="RefSeq" id="XP_010272417.1">
    <property type="nucleotide sequence ID" value="XM_010274115.2"/>
</dbReference>
<feature type="domain" description="DNA/RNA-binding" evidence="2">
    <location>
        <begin position="206"/>
        <end position="519"/>
    </location>
</feature>
<evidence type="ECO:0000313" key="8">
    <source>
        <dbReference type="RefSeq" id="XP_010272419.1"/>
    </source>
</evidence>
<proteinExistence type="predicted"/>
<dbReference type="Pfam" id="PF10373">
    <property type="entry name" value="EST1_DNA_bind"/>
    <property type="match status" value="1"/>
</dbReference>
<sequence>MTSMHVNATSPHNDENGTINLIVEAVDAEKQLWTSIHSKGLLHPDVRVLYHRVRSIYEKIILTDHELAELQDIEYSLWRVHYKHIDEYRNRILQSSVNAETINSVAPQNVAIEKHSSDKLMEGFRLFLSEATEFYQDLITKIKRSYGLPKELFYSNEGCSSSSVESTQICRCRFSCHRCLIYLGDLARYRELCGNQDDQKRDWSIAATHYLNASMIWPDSGNPHNQFAVLAIYVSDEFLALYHCVRSLAVKEPFPDAWNNLILLFEKNRSCNFNSLSKEVSFNFNKPYERIYAETKAHSRACLSTSNMQEAIEDVGCVETRLWSLIVRMISMFYLKSSLDDFSFTFTSTIRELEAILSFDDVRLKAVLESYQHMHAARTGPFRALQLVSILVFTIHTLSVSPKLQQLKQFKDMQQPVLIQLALTSTFICVGHLVDRCVMADPVDHCPLLPAILVFAELLVDILDISEKNEADERYENAVSYFFRAFVDLLNRLDHKGGEVESPDHTALWEDHELRGFAPATHCHAPLDFSTKERNGFEDGHECQIRFQRIFLAAMKVVNRSNGCQKLIFYDKIGRKFCTAEQMTVPQGRELEAADKSTLDVKVQDLQQYPPEFEKNNVASEEAEMLVNESNQNSADLLGSSAAVEEEEIILFNPLTRYNSAPLYIPEATTSLAPPSGECLHRGYSLHVAQSQPCIDSSSLNSNTTGSSCNKTFRYNDNFTGDSVTCPFSENGISAGPPSLSSWVLNRENLGTSEMKESSDTGKYGTGFTEDIVNASMTNLSISRIPVGQQDKKVTSPNSASHCTYDLLSERDSVIGPGYASSSTHYSPPPYSTPLPSAPLLPDDATWFIGDSYKYFERKDLGDIKHMPGLQNYSGVNTCSNWVGTQGPDSFYPGAPGFTNGYTPLRGKTDYAQWNRNFQGNLNLDRLDGNTWPTQFVSPSNLQMFHGHDVYRPNPYDRWMNPLLVNPVKYLEVPSLYPDFSLVYGTNEQRLDKVSCGYQPGAFGYGTAGAGDLRSEQQMLLQYLKTKEWCLQQESQLGGST</sequence>
<dbReference type="PANTHER" id="PTHR15696:SF0">
    <property type="entry name" value="TELOMERASE-BINDING PROTEIN EST1A"/>
    <property type="match status" value="1"/>
</dbReference>
<dbReference type="SUPFAM" id="SSF48452">
    <property type="entry name" value="TPR-like"/>
    <property type="match status" value="1"/>
</dbReference>
<protein>
    <submittedName>
        <fullName evidence="5 6">Protein SMG7L</fullName>
    </submittedName>
</protein>
<organism evidence="4 6">
    <name type="scientific">Nelumbo nucifera</name>
    <name type="common">Sacred lotus</name>
    <dbReference type="NCBI Taxonomy" id="4432"/>
    <lineage>
        <taxon>Eukaryota</taxon>
        <taxon>Viridiplantae</taxon>
        <taxon>Streptophyta</taxon>
        <taxon>Embryophyta</taxon>
        <taxon>Tracheophyta</taxon>
        <taxon>Spermatophyta</taxon>
        <taxon>Magnoliopsida</taxon>
        <taxon>Proteales</taxon>
        <taxon>Nelumbonaceae</taxon>
        <taxon>Nelumbo</taxon>
    </lineage>
</organism>
<evidence type="ECO:0000259" key="3">
    <source>
        <dbReference type="Pfam" id="PF10374"/>
    </source>
</evidence>
<dbReference type="InterPro" id="IPR045153">
    <property type="entry name" value="Est1/Ebs1-like"/>
</dbReference>
<dbReference type="RefSeq" id="XP_010272418.1">
    <property type="nucleotide sequence ID" value="XM_010274116.2"/>
</dbReference>
<dbReference type="RefSeq" id="XP_010272416.1">
    <property type="nucleotide sequence ID" value="XM_010274114.2"/>
</dbReference>
<evidence type="ECO:0000256" key="1">
    <source>
        <dbReference type="ARBA" id="ARBA00022737"/>
    </source>
</evidence>
<accession>A0A1U8B806</accession>
<dbReference type="STRING" id="4432.A0A1U8B806"/>
<keyword evidence="4" id="KW-1185">Reference proteome</keyword>
<dbReference type="Gene3D" id="1.25.40.10">
    <property type="entry name" value="Tetratricopeptide repeat domain"/>
    <property type="match status" value="1"/>
</dbReference>
<dbReference type="Pfam" id="PF10374">
    <property type="entry name" value="EST1"/>
    <property type="match status" value="1"/>
</dbReference>
<evidence type="ECO:0000259" key="2">
    <source>
        <dbReference type="Pfam" id="PF10373"/>
    </source>
</evidence>
<evidence type="ECO:0000313" key="4">
    <source>
        <dbReference type="Proteomes" id="UP000189703"/>
    </source>
</evidence>
<dbReference type="KEGG" id="nnu:104608200"/>
<dbReference type="GO" id="GO:0000184">
    <property type="term" value="P:nuclear-transcribed mRNA catabolic process, nonsense-mediated decay"/>
    <property type="evidence" value="ECO:0000318"/>
    <property type="project" value="GO_Central"/>
</dbReference>
<evidence type="ECO:0000313" key="6">
    <source>
        <dbReference type="RefSeq" id="XP_010272417.1"/>
    </source>
</evidence>
<gene>
    <name evidence="5 6 7 8" type="primary">LOC104608200</name>
</gene>
<dbReference type="RefSeq" id="XP_010272419.1">
    <property type="nucleotide sequence ID" value="XM_010274117.2"/>
</dbReference>
<dbReference type="GO" id="GO:0005697">
    <property type="term" value="C:telomerase holoenzyme complex"/>
    <property type="evidence" value="ECO:0000318"/>
    <property type="project" value="GO_Central"/>
</dbReference>
<name>A0A1U8B806_NELNU</name>
<dbReference type="GeneID" id="104608200"/>
<evidence type="ECO:0000313" key="5">
    <source>
        <dbReference type="RefSeq" id="XP_010272416.1"/>
    </source>
</evidence>
<dbReference type="OMA" id="KCQFLCH"/>
<dbReference type="GO" id="GO:0042162">
    <property type="term" value="F:telomeric DNA binding"/>
    <property type="evidence" value="ECO:0000318"/>
    <property type="project" value="GO_Central"/>
</dbReference>
<keyword evidence="1" id="KW-0677">Repeat</keyword>
<dbReference type="AlphaFoldDB" id="A0A1U8B806"/>
<dbReference type="InterPro" id="IPR011990">
    <property type="entry name" value="TPR-like_helical_dom_sf"/>
</dbReference>
<dbReference type="InterPro" id="IPR018834">
    <property type="entry name" value="DNA/RNA-bd_Est1-type"/>
</dbReference>
<dbReference type="PANTHER" id="PTHR15696">
    <property type="entry name" value="SMG-7 SUPPRESSOR WITH MORPHOLOGICAL EFFECT ON GENITALIA PROTEIN 7"/>
    <property type="match status" value="1"/>
</dbReference>
<feature type="domain" description="Telomerase activating protein Est1-like N-terminal" evidence="3">
    <location>
        <begin position="73"/>
        <end position="193"/>
    </location>
</feature>
<dbReference type="OrthoDB" id="69928at2759"/>
<dbReference type="eggNOG" id="KOG2162">
    <property type="taxonomic scope" value="Eukaryota"/>
</dbReference>
<evidence type="ECO:0000313" key="7">
    <source>
        <dbReference type="RefSeq" id="XP_010272418.1"/>
    </source>
</evidence>
<dbReference type="GO" id="GO:0070034">
    <property type="term" value="F:telomerase RNA binding"/>
    <property type="evidence" value="ECO:0000318"/>
    <property type="project" value="GO_Central"/>
</dbReference>
<dbReference type="FunFam" id="1.25.40.10:FF:000225">
    <property type="entry name" value="Protein SMG7"/>
    <property type="match status" value="1"/>
</dbReference>